<dbReference type="AlphaFoldDB" id="A0A2A9EWI3"/>
<dbReference type="Pfam" id="PF03994">
    <property type="entry name" value="DUF350"/>
    <property type="match status" value="1"/>
</dbReference>
<dbReference type="GO" id="GO:0005886">
    <property type="term" value="C:plasma membrane"/>
    <property type="evidence" value="ECO:0007669"/>
    <property type="project" value="UniProtKB-SubCell"/>
</dbReference>
<protein>
    <submittedName>
        <fullName evidence="8">Uncharacterized protein DUF350</fullName>
    </submittedName>
</protein>
<evidence type="ECO:0000256" key="1">
    <source>
        <dbReference type="ARBA" id="ARBA00004651"/>
    </source>
</evidence>
<comment type="subcellular location">
    <subcellularLocation>
        <location evidence="1">Cell membrane</location>
        <topology evidence="1">Multi-pass membrane protein</topology>
    </subcellularLocation>
</comment>
<dbReference type="InterPro" id="IPR007140">
    <property type="entry name" value="DUF350"/>
</dbReference>
<keyword evidence="3" id="KW-1003">Cell membrane</keyword>
<evidence type="ECO:0000313" key="9">
    <source>
        <dbReference type="Proteomes" id="UP000224130"/>
    </source>
</evidence>
<keyword evidence="6 7" id="KW-0472">Membrane</keyword>
<accession>A0A2A9EWI3</accession>
<dbReference type="OrthoDB" id="5191770at2"/>
<feature type="transmembrane region" description="Helical" evidence="7">
    <location>
        <begin position="116"/>
        <end position="139"/>
    </location>
</feature>
<evidence type="ECO:0000256" key="5">
    <source>
        <dbReference type="ARBA" id="ARBA00022989"/>
    </source>
</evidence>
<comment type="caution">
    <text evidence="8">The sequence shown here is derived from an EMBL/GenBank/DDBJ whole genome shotgun (WGS) entry which is preliminary data.</text>
</comment>
<keyword evidence="4 7" id="KW-0812">Transmembrane</keyword>
<sequence length="140" mass="14300">MIDLLSALSYGAAYCVLGTLVLIASWKVLDVLTPGRLGEHLHVSHSAALVSATWMVAQGLIVFTAIWTNAESAFGVALAWTVAFSLVGVLLQALAWRLVDAVTPGTLGEEVTVPGPVVPLAAVSAGVIVAVALVVVASIA</sequence>
<dbReference type="Proteomes" id="UP000224130">
    <property type="component" value="Unassembled WGS sequence"/>
</dbReference>
<keyword evidence="5 7" id="KW-1133">Transmembrane helix</keyword>
<gene>
    <name evidence="8" type="ORF">ATJ88_1622</name>
</gene>
<dbReference type="RefSeq" id="WP_098463382.1">
    <property type="nucleotide sequence ID" value="NZ_PDJJ01000001.1"/>
</dbReference>
<organism evidence="8 9">
    <name type="scientific">Isoptericola jiangsuensis</name>
    <dbReference type="NCBI Taxonomy" id="548579"/>
    <lineage>
        <taxon>Bacteria</taxon>
        <taxon>Bacillati</taxon>
        <taxon>Actinomycetota</taxon>
        <taxon>Actinomycetes</taxon>
        <taxon>Micrococcales</taxon>
        <taxon>Promicromonosporaceae</taxon>
        <taxon>Isoptericola</taxon>
    </lineage>
</organism>
<evidence type="ECO:0000256" key="7">
    <source>
        <dbReference type="SAM" id="Phobius"/>
    </source>
</evidence>
<evidence type="ECO:0000256" key="3">
    <source>
        <dbReference type="ARBA" id="ARBA00022475"/>
    </source>
</evidence>
<proteinExistence type="inferred from homology"/>
<evidence type="ECO:0000256" key="4">
    <source>
        <dbReference type="ARBA" id="ARBA00022692"/>
    </source>
</evidence>
<feature type="transmembrane region" description="Helical" evidence="7">
    <location>
        <begin position="46"/>
        <end position="67"/>
    </location>
</feature>
<keyword evidence="9" id="KW-1185">Reference proteome</keyword>
<evidence type="ECO:0000256" key="2">
    <source>
        <dbReference type="ARBA" id="ARBA00005779"/>
    </source>
</evidence>
<evidence type="ECO:0000313" key="8">
    <source>
        <dbReference type="EMBL" id="PFG42946.1"/>
    </source>
</evidence>
<name>A0A2A9EWI3_9MICO</name>
<evidence type="ECO:0000256" key="6">
    <source>
        <dbReference type="ARBA" id="ARBA00023136"/>
    </source>
</evidence>
<feature type="transmembrane region" description="Helical" evidence="7">
    <location>
        <begin position="7"/>
        <end position="26"/>
    </location>
</feature>
<dbReference type="EMBL" id="PDJJ01000001">
    <property type="protein sequence ID" value="PFG42946.1"/>
    <property type="molecule type" value="Genomic_DNA"/>
</dbReference>
<feature type="transmembrane region" description="Helical" evidence="7">
    <location>
        <begin position="74"/>
        <end position="96"/>
    </location>
</feature>
<reference evidence="8 9" key="1">
    <citation type="submission" date="2017-10" db="EMBL/GenBank/DDBJ databases">
        <title>Sequencing the genomes of 1000 actinobacteria strains.</title>
        <authorList>
            <person name="Klenk H.-P."/>
        </authorList>
    </citation>
    <scope>NUCLEOTIDE SEQUENCE [LARGE SCALE GENOMIC DNA]</scope>
    <source>
        <strain evidence="8 9">DSM 21863</strain>
    </source>
</reference>
<comment type="similarity">
    <text evidence="2">Belongs to the UPF0719 family.</text>
</comment>